<dbReference type="InterPro" id="IPR056024">
    <property type="entry name" value="DUF7605"/>
</dbReference>
<accession>A0A9P8V8T2</accession>
<dbReference type="InterPro" id="IPR045063">
    <property type="entry name" value="Dynamin_N"/>
</dbReference>
<feature type="domain" description="Dynamin N-terminal" evidence="1">
    <location>
        <begin position="75"/>
        <end position="321"/>
    </location>
</feature>
<feature type="domain" description="DUF7605" evidence="2">
    <location>
        <begin position="552"/>
        <end position="729"/>
    </location>
</feature>
<dbReference type="EMBL" id="JAGSXJ010000018">
    <property type="protein sequence ID" value="KAH6682229.1"/>
    <property type="molecule type" value="Genomic_DNA"/>
</dbReference>
<protein>
    <submittedName>
        <fullName evidence="3">Uncharacterized protein</fullName>
    </submittedName>
</protein>
<keyword evidence="4" id="KW-1185">Reference proteome</keyword>
<dbReference type="AlphaFoldDB" id="A0A9P8V8T2"/>
<evidence type="ECO:0000313" key="3">
    <source>
        <dbReference type="EMBL" id="KAH6682229.1"/>
    </source>
</evidence>
<name>A0A9P8V8T2_9PEZI</name>
<proteinExistence type="predicted"/>
<dbReference type="SUPFAM" id="SSF52540">
    <property type="entry name" value="P-loop containing nucleoside triphosphate hydrolases"/>
    <property type="match status" value="1"/>
</dbReference>
<dbReference type="Pfam" id="PF00350">
    <property type="entry name" value="Dynamin_N"/>
    <property type="match status" value="1"/>
</dbReference>
<dbReference type="Pfam" id="PF24564">
    <property type="entry name" value="DUF7605"/>
    <property type="match status" value="1"/>
</dbReference>
<reference evidence="3" key="1">
    <citation type="journal article" date="2021" name="Nat. Commun.">
        <title>Genetic determinants of endophytism in the Arabidopsis root mycobiome.</title>
        <authorList>
            <person name="Mesny F."/>
            <person name="Miyauchi S."/>
            <person name="Thiergart T."/>
            <person name="Pickel B."/>
            <person name="Atanasova L."/>
            <person name="Karlsson M."/>
            <person name="Huettel B."/>
            <person name="Barry K.W."/>
            <person name="Haridas S."/>
            <person name="Chen C."/>
            <person name="Bauer D."/>
            <person name="Andreopoulos W."/>
            <person name="Pangilinan J."/>
            <person name="LaButti K."/>
            <person name="Riley R."/>
            <person name="Lipzen A."/>
            <person name="Clum A."/>
            <person name="Drula E."/>
            <person name="Henrissat B."/>
            <person name="Kohler A."/>
            <person name="Grigoriev I.V."/>
            <person name="Martin F.M."/>
            <person name="Hacquard S."/>
        </authorList>
    </citation>
    <scope>NUCLEOTIDE SEQUENCE</scope>
    <source>
        <strain evidence="3">MPI-SDFR-AT-0117</strain>
    </source>
</reference>
<comment type="caution">
    <text evidence="3">The sequence shown here is derived from an EMBL/GenBank/DDBJ whole genome shotgun (WGS) entry which is preliminary data.</text>
</comment>
<gene>
    <name evidence="3" type="ORF">F5X68DRAFT_192586</name>
</gene>
<sequence length="804" mass="89781">MPPEAYDVASEVRPSHEFFHPRVSEAVETADQALRTIQQSLQKAALDCPDDADLTALNARAAAMSSRQMAMTRRVAIVGDSGQGKSSLINSLLHMPGVAQTSDMGSACTTVVIEYHQKSEHQISPIEMTAEFYTGDALEEQIRELSWSYRQLLLPGVDRDEMSEKEYERFEKESKEAWEALNSAFEPHQQFSEKWLKDLSEGAADRINAQFIQWAHAIEWPKGDTTKMESSALWRSEAEDADECCRKTAAFMSEGLWPFTKIIEIYLSSPVLDSGLILADLPGLRDTNLARVKATQEYLLRCDRILIVTKIARAITDQSVQSTLFSAVSRHIPMEWEESGGKNLKLAVVCTEADRINPRTAIHEHCGDGKPISKQELRNFEADINAAKGARDDKQRKKAEKRLKFALSGARSKHVSQALQKRYASDTGGKLDVFCVGNHAYEKYCERNDAALVRASGIPSLRRYCFTVTANDRLVDARSWIQTSVPGLLNSAELWASSMIAEGPSGWDKAMILKEFNAIRAKAPEHAIKLQQDSTDCFREQIIAMCNAQGGAWMEAAATKSKEWAGWPWNSYRAWCRRNGSHQTPSRGQVNWNSDLAWKMRSELAFAWDLVFEEVASIYGRAAQSMSKHLARFQEETISKISALEQRRMLLASVESTKQTWVHGITREGQAFAIKLGHIKKRASEANESSYIVTEMLSTYRTASADKGTGIFMRQKACIEGRISDGTLFPNIAMTLWQDVEEVSREAAHAVAALVEETLGKLGLDIEITLNDKARRSGPVPISVGELKGDVLALKVQLEGIEQF</sequence>
<organism evidence="3 4">
    <name type="scientific">Plectosphaerella plurivora</name>
    <dbReference type="NCBI Taxonomy" id="936078"/>
    <lineage>
        <taxon>Eukaryota</taxon>
        <taxon>Fungi</taxon>
        <taxon>Dikarya</taxon>
        <taxon>Ascomycota</taxon>
        <taxon>Pezizomycotina</taxon>
        <taxon>Sordariomycetes</taxon>
        <taxon>Hypocreomycetidae</taxon>
        <taxon>Glomerellales</taxon>
        <taxon>Plectosphaerellaceae</taxon>
        <taxon>Plectosphaerella</taxon>
    </lineage>
</organism>
<dbReference type="OrthoDB" id="3598281at2759"/>
<dbReference type="Proteomes" id="UP000770015">
    <property type="component" value="Unassembled WGS sequence"/>
</dbReference>
<evidence type="ECO:0000313" key="4">
    <source>
        <dbReference type="Proteomes" id="UP000770015"/>
    </source>
</evidence>
<dbReference type="PANTHER" id="PTHR36681:SF3">
    <property type="entry name" value="NUCLEAR GTPASE, GERMINAL CENTER-ASSOCIATED, TANDEM DUPLICATE 3"/>
    <property type="match status" value="1"/>
</dbReference>
<evidence type="ECO:0000259" key="1">
    <source>
        <dbReference type="Pfam" id="PF00350"/>
    </source>
</evidence>
<evidence type="ECO:0000259" key="2">
    <source>
        <dbReference type="Pfam" id="PF24564"/>
    </source>
</evidence>
<dbReference type="PANTHER" id="PTHR36681">
    <property type="entry name" value="NUCLEAR GTPASE, GERMINAL CENTER-ASSOCIATED, TANDEM DUPLICATE 3"/>
    <property type="match status" value="1"/>
</dbReference>
<dbReference type="Gene3D" id="3.40.50.300">
    <property type="entry name" value="P-loop containing nucleotide triphosphate hydrolases"/>
    <property type="match status" value="2"/>
</dbReference>
<dbReference type="InterPro" id="IPR027417">
    <property type="entry name" value="P-loop_NTPase"/>
</dbReference>